<comment type="caution">
    <text evidence="2">The sequence shown here is derived from an EMBL/GenBank/DDBJ whole genome shotgun (WGS) entry which is preliminary data.</text>
</comment>
<organism evidence="2 3">
    <name type="scientific">Photobacterium phosphoreum</name>
    <dbReference type="NCBI Taxonomy" id="659"/>
    <lineage>
        <taxon>Bacteria</taxon>
        <taxon>Pseudomonadati</taxon>
        <taxon>Pseudomonadota</taxon>
        <taxon>Gammaproteobacteria</taxon>
        <taxon>Vibrionales</taxon>
        <taxon>Vibrionaceae</taxon>
        <taxon>Photobacterium</taxon>
    </lineage>
</organism>
<dbReference type="Proteomes" id="UP000813876">
    <property type="component" value="Unassembled WGS sequence"/>
</dbReference>
<dbReference type="GeneID" id="69966411"/>
<protein>
    <submittedName>
        <fullName evidence="2">Uncharacterized protein</fullName>
    </submittedName>
</protein>
<dbReference type="EMBL" id="WMCP01000033">
    <property type="protein sequence ID" value="MCF2303791.1"/>
    <property type="molecule type" value="Genomic_DNA"/>
</dbReference>
<gene>
    <name evidence="2" type="ORF">GLP33_18900</name>
</gene>
<feature type="compositionally biased region" description="Basic residues" evidence="1">
    <location>
        <begin position="1"/>
        <end position="15"/>
    </location>
</feature>
<evidence type="ECO:0000256" key="1">
    <source>
        <dbReference type="SAM" id="MobiDB-lite"/>
    </source>
</evidence>
<evidence type="ECO:0000313" key="3">
    <source>
        <dbReference type="Proteomes" id="UP000813876"/>
    </source>
</evidence>
<name>A0AAW5A5F4_PHOPO</name>
<sequence>MSTSKHKHPKNKSKSKRDVSARQLVVEQRITQLGSQKKNESGKAKFPYCTKRLLLAFARFIDNPHCYSGQLHDLYYCQSTVYGLQTRQRETCVKVMVAMCCDLEVETYQIGKPKLEYMDTITHNTIIKNYEKCWGETICEKRYYHAIKLFKMADFLVIDAVYLQDRDLLANLDLKDEDLPRVYSKPAYKTVTQKFINIFGLDNDEDVKKSKLRSIANRMKKGLKTLWVRYEAFSDAYVWKKRQCPTVTRTDKTTQQPCDRYPQGRVIKPSIFGGNYTTEH</sequence>
<reference evidence="2" key="1">
    <citation type="submission" date="2019-11" db="EMBL/GenBank/DDBJ databases">
        <title>Comparative genomics of photobacteria reveal adaptation to distinct habitats.</title>
        <authorList>
            <person name="Fuertes-Perez S."/>
            <person name="Hilgarth M."/>
            <person name="Vogel R.F."/>
        </authorList>
    </citation>
    <scope>NUCLEOTIDE SEQUENCE</scope>
    <source>
        <strain evidence="2">TMW2.2145</strain>
    </source>
</reference>
<accession>A0AAW5A5F4</accession>
<dbReference type="RefSeq" id="WP_065208964.1">
    <property type="nucleotide sequence ID" value="NZ_LZFG01000079.1"/>
</dbReference>
<dbReference type="AlphaFoldDB" id="A0AAW5A5F4"/>
<feature type="region of interest" description="Disordered" evidence="1">
    <location>
        <begin position="1"/>
        <end position="21"/>
    </location>
</feature>
<evidence type="ECO:0000313" key="2">
    <source>
        <dbReference type="EMBL" id="MCF2303791.1"/>
    </source>
</evidence>
<proteinExistence type="predicted"/>